<dbReference type="PANTHER" id="PTHR43673">
    <property type="entry name" value="NAD(P)H NITROREDUCTASE YDGI-RELATED"/>
    <property type="match status" value="1"/>
</dbReference>
<keyword evidence="2" id="KW-0560">Oxidoreductase</keyword>
<name>A0A6P1TS75_9FIRM</name>
<keyword evidence="5" id="KW-1185">Reference proteome</keyword>
<dbReference type="AlphaFoldDB" id="A0A6P1TS75"/>
<protein>
    <submittedName>
        <fullName evidence="4">Nitroreductase</fullName>
    </submittedName>
</protein>
<dbReference type="Gene3D" id="3.40.109.10">
    <property type="entry name" value="NADH Oxidase"/>
    <property type="match status" value="1"/>
</dbReference>
<evidence type="ECO:0000259" key="3">
    <source>
        <dbReference type="Pfam" id="PF14512"/>
    </source>
</evidence>
<evidence type="ECO:0000313" key="5">
    <source>
        <dbReference type="Proteomes" id="UP000464314"/>
    </source>
</evidence>
<dbReference type="PANTHER" id="PTHR43673:SF10">
    <property type="entry name" value="NADH DEHYDROGENASE_NAD(P)H NITROREDUCTASE XCC3605-RELATED"/>
    <property type="match status" value="1"/>
</dbReference>
<dbReference type="InterPro" id="IPR029478">
    <property type="entry name" value="TM1586_NiRdase"/>
</dbReference>
<comment type="similarity">
    <text evidence="1">Belongs to the nitroreductase family.</text>
</comment>
<organism evidence="4 5">
    <name type="scientific">Anaerocolumna sedimenticola</name>
    <dbReference type="NCBI Taxonomy" id="2696063"/>
    <lineage>
        <taxon>Bacteria</taxon>
        <taxon>Bacillati</taxon>
        <taxon>Bacillota</taxon>
        <taxon>Clostridia</taxon>
        <taxon>Lachnospirales</taxon>
        <taxon>Lachnospiraceae</taxon>
        <taxon>Anaerocolumna</taxon>
    </lineage>
</organism>
<dbReference type="KEGG" id="anr:Ana3638_21965"/>
<evidence type="ECO:0000256" key="2">
    <source>
        <dbReference type="ARBA" id="ARBA00023002"/>
    </source>
</evidence>
<dbReference type="RefSeq" id="WP_161839933.1">
    <property type="nucleotide sequence ID" value="NZ_CP048000.1"/>
</dbReference>
<dbReference type="GO" id="GO:0016491">
    <property type="term" value="F:oxidoreductase activity"/>
    <property type="evidence" value="ECO:0007669"/>
    <property type="project" value="UniProtKB-KW"/>
</dbReference>
<gene>
    <name evidence="4" type="ORF">Ana3638_21965</name>
</gene>
<feature type="domain" description="Putative nitroreductase TM1586" evidence="3">
    <location>
        <begin position="4"/>
        <end position="157"/>
    </location>
</feature>
<accession>A0A6P1TS75</accession>
<sequence>MEFTKVVSLRRAIRKYKTDSVPEDVLQRLFEAMNAAPSGNNHQPYRFIFVRQDNIRREIASKACHQDFLFDAPILVAACCEKDRAFDTAIAMEHLILAATNEGLGSCWIGWFEREVVRKILNVPDNYEIPILAAIGYADESPEAKPRKSLSELISYDRF</sequence>
<dbReference type="Pfam" id="PF14512">
    <property type="entry name" value="TM1586_NiRdase"/>
    <property type="match status" value="1"/>
</dbReference>
<evidence type="ECO:0000256" key="1">
    <source>
        <dbReference type="ARBA" id="ARBA00007118"/>
    </source>
</evidence>
<dbReference type="InterPro" id="IPR000415">
    <property type="entry name" value="Nitroreductase-like"/>
</dbReference>
<dbReference type="EMBL" id="CP048000">
    <property type="protein sequence ID" value="QHQ63112.1"/>
    <property type="molecule type" value="Genomic_DNA"/>
</dbReference>
<reference evidence="4 5" key="1">
    <citation type="submission" date="2020-01" db="EMBL/GenBank/DDBJ databases">
        <title>Genome analysis of Anaerocolumna sp. CBA3638.</title>
        <authorList>
            <person name="Kim J."/>
            <person name="Roh S.W."/>
        </authorList>
    </citation>
    <scope>NUCLEOTIDE SEQUENCE [LARGE SCALE GENOMIC DNA]</scope>
    <source>
        <strain evidence="4 5">CBA3638</strain>
    </source>
</reference>
<proteinExistence type="inferred from homology"/>
<dbReference type="Proteomes" id="UP000464314">
    <property type="component" value="Chromosome"/>
</dbReference>
<evidence type="ECO:0000313" key="4">
    <source>
        <dbReference type="EMBL" id="QHQ63112.1"/>
    </source>
</evidence>
<dbReference type="SUPFAM" id="SSF55469">
    <property type="entry name" value="FMN-dependent nitroreductase-like"/>
    <property type="match status" value="1"/>
</dbReference>